<feature type="compositionally biased region" description="Pro residues" evidence="1">
    <location>
        <begin position="19"/>
        <end position="29"/>
    </location>
</feature>
<gene>
    <name evidence="3" type="ORF">Pa4123_08330</name>
</gene>
<evidence type="ECO:0000313" key="4">
    <source>
        <dbReference type="Proteomes" id="UP001144280"/>
    </source>
</evidence>
<sequence length="129" mass="13470">MTTSDGDPGAGGDSTAHPPSQPQRQPAPDPDAFWRRPEGGEPTPPKSAEPGKTAQQPSYPGPPASPTPPKGWRPPMVVQPPSPRQLPAQDANGIEAEERSARTVTYGVGMIAGAVLLIVICLLCSRALF</sequence>
<evidence type="ECO:0000256" key="1">
    <source>
        <dbReference type="SAM" id="MobiDB-lite"/>
    </source>
</evidence>
<evidence type="ECO:0000256" key="2">
    <source>
        <dbReference type="SAM" id="Phobius"/>
    </source>
</evidence>
<keyword evidence="4" id="KW-1185">Reference proteome</keyword>
<organism evidence="3 4">
    <name type="scientific">Phytohabitans aurantiacus</name>
    <dbReference type="NCBI Taxonomy" id="3016789"/>
    <lineage>
        <taxon>Bacteria</taxon>
        <taxon>Bacillati</taxon>
        <taxon>Actinomycetota</taxon>
        <taxon>Actinomycetes</taxon>
        <taxon>Micromonosporales</taxon>
        <taxon>Micromonosporaceae</taxon>
    </lineage>
</organism>
<keyword evidence="2" id="KW-0812">Transmembrane</keyword>
<keyword evidence="2" id="KW-1133">Transmembrane helix</keyword>
<accession>A0ABQ5QLI3</accession>
<feature type="compositionally biased region" description="Pro residues" evidence="1">
    <location>
        <begin position="59"/>
        <end position="84"/>
    </location>
</feature>
<name>A0ABQ5QLI3_9ACTN</name>
<proteinExistence type="predicted"/>
<dbReference type="RefSeq" id="WP_281892579.1">
    <property type="nucleotide sequence ID" value="NZ_BSDI01000003.1"/>
</dbReference>
<feature type="region of interest" description="Disordered" evidence="1">
    <location>
        <begin position="1"/>
        <end position="92"/>
    </location>
</feature>
<dbReference type="EMBL" id="BSDI01000003">
    <property type="protein sequence ID" value="GLH95561.1"/>
    <property type="molecule type" value="Genomic_DNA"/>
</dbReference>
<protein>
    <recommendedName>
        <fullName evidence="5">Translation initiation factor 2</fullName>
    </recommendedName>
</protein>
<keyword evidence="2" id="KW-0472">Membrane</keyword>
<feature type="transmembrane region" description="Helical" evidence="2">
    <location>
        <begin position="104"/>
        <end position="128"/>
    </location>
</feature>
<dbReference type="Proteomes" id="UP001144280">
    <property type="component" value="Unassembled WGS sequence"/>
</dbReference>
<evidence type="ECO:0000313" key="3">
    <source>
        <dbReference type="EMBL" id="GLH95561.1"/>
    </source>
</evidence>
<reference evidence="3" key="1">
    <citation type="submission" date="2022-12" db="EMBL/GenBank/DDBJ databases">
        <title>New Phytohabitans aurantiacus sp. RD004123 nov., an actinomycete isolated from soil.</title>
        <authorList>
            <person name="Triningsih D.W."/>
            <person name="Harunari E."/>
            <person name="Igarashi Y."/>
        </authorList>
    </citation>
    <scope>NUCLEOTIDE SEQUENCE</scope>
    <source>
        <strain evidence="3">RD004123</strain>
    </source>
</reference>
<evidence type="ECO:0008006" key="5">
    <source>
        <dbReference type="Google" id="ProtNLM"/>
    </source>
</evidence>
<comment type="caution">
    <text evidence="3">The sequence shown here is derived from an EMBL/GenBank/DDBJ whole genome shotgun (WGS) entry which is preliminary data.</text>
</comment>